<dbReference type="AlphaFoldDB" id="A0A8J7PT79"/>
<accession>A0A8J7PT79</accession>
<dbReference type="InterPro" id="IPR010263">
    <property type="entry name" value="T6SS_TssK"/>
</dbReference>
<dbReference type="PANTHER" id="PTHR35566:SF1">
    <property type="entry name" value="TYPE VI SECRETION SYSTEM BASEPLATE COMPONENT TSSK1"/>
    <property type="match status" value="1"/>
</dbReference>
<dbReference type="EMBL" id="JAFKGL010000022">
    <property type="protein sequence ID" value="MBN9413379.1"/>
    <property type="molecule type" value="Genomic_DNA"/>
</dbReference>
<evidence type="ECO:0000313" key="1">
    <source>
        <dbReference type="EMBL" id="MBN9413379.1"/>
    </source>
</evidence>
<sequence>MSKLGRVRDAIQWYEGMLLMPQHFQQNDHRLHQLLSFHINTAVSHHWGITHFTFDPAILVAGKLRILELEAIMPDGLVVSTYANEGDFLEINLTPFIETLKTKPLKVFLVIPEYKPGTLNVSREEARFMSKDGFQVVDENTGEGKMAFPILQPNLSLFIGEEAPSRFVALPLMEIHYATNGFALTDYTAPLLKVETDSPLGLLGLGLAKTMREKIAFLGDQLYSNTGDIMSAEAEQSIRALTTGLLALEAILHAGTAHPFQLYLQLATVASHVSTLNLGQMPPVFNAYQHNDIRTSYVELITYINLMLARIQEGYFIVPFNQKDRLFSLPLKREWIGNSLILGVKASPAMNEKDLVAWLMNTLIASETHVAPSRDKRILGASRKIIEGDNELNLFPAKDVLLFTVETDPKFIKPDQDLQIFNIADNQEKRPIELVLYVPKNNLEKINT</sequence>
<evidence type="ECO:0000313" key="2">
    <source>
        <dbReference type="Proteomes" id="UP000664414"/>
    </source>
</evidence>
<dbReference type="NCBIfam" id="TIGR03353">
    <property type="entry name" value="VI_chp_4"/>
    <property type="match status" value="1"/>
</dbReference>
<comment type="caution">
    <text evidence="1">The sequence shown here is derived from an EMBL/GenBank/DDBJ whole genome shotgun (WGS) entry which is preliminary data.</text>
</comment>
<reference evidence="1" key="1">
    <citation type="submission" date="2021-02" db="EMBL/GenBank/DDBJ databases">
        <title>Thiocyanate and organic carbon inputs drive convergent selection for specific autotrophic Afipia and Thiobacillus strains within complex microbiomes.</title>
        <authorList>
            <person name="Huddy R.J."/>
            <person name="Sachdeva R."/>
            <person name="Kadzinga F."/>
            <person name="Kantor R.S."/>
            <person name="Harrison S.T.L."/>
            <person name="Banfield J.F."/>
        </authorList>
    </citation>
    <scope>NUCLEOTIDE SEQUENCE</scope>
    <source>
        <strain evidence="1">SCN18_10_11_15_R4_P_38_20</strain>
    </source>
</reference>
<dbReference type="Pfam" id="PF05936">
    <property type="entry name" value="T6SS_VasE"/>
    <property type="match status" value="1"/>
</dbReference>
<dbReference type="PANTHER" id="PTHR35566">
    <property type="entry name" value="BLR3599 PROTEIN"/>
    <property type="match status" value="1"/>
</dbReference>
<proteinExistence type="predicted"/>
<protein>
    <submittedName>
        <fullName evidence="1">Type VI secretion system baseplate subunit TssK</fullName>
    </submittedName>
</protein>
<name>A0A8J7PT79_9PROT</name>
<gene>
    <name evidence="1" type="primary">tssK</name>
    <name evidence="1" type="ORF">J0H12_05605</name>
</gene>
<dbReference type="Proteomes" id="UP000664414">
    <property type="component" value="Unassembled WGS sequence"/>
</dbReference>
<organism evidence="1 2">
    <name type="scientific">Candidatus Paracaedimonas acanthamoebae</name>
    <dbReference type="NCBI Taxonomy" id="244581"/>
    <lineage>
        <taxon>Bacteria</taxon>
        <taxon>Pseudomonadati</taxon>
        <taxon>Pseudomonadota</taxon>
        <taxon>Alphaproteobacteria</taxon>
        <taxon>Holosporales</taxon>
        <taxon>Caedimonadaceae</taxon>
        <taxon>Candidatus Paracaedimonas</taxon>
    </lineage>
</organism>